<evidence type="ECO:0000256" key="1">
    <source>
        <dbReference type="SAM" id="SignalP"/>
    </source>
</evidence>
<organism evidence="2 4">
    <name type="scientific">Arabidopsis thaliana</name>
    <name type="common">Mouse-ear cress</name>
    <dbReference type="NCBI Taxonomy" id="3702"/>
    <lineage>
        <taxon>Eukaryota</taxon>
        <taxon>Viridiplantae</taxon>
        <taxon>Streptophyta</taxon>
        <taxon>Embryophyta</taxon>
        <taxon>Tracheophyta</taxon>
        <taxon>Spermatophyta</taxon>
        <taxon>Magnoliopsida</taxon>
        <taxon>eudicotyledons</taxon>
        <taxon>Gunneridae</taxon>
        <taxon>Pentapetalae</taxon>
        <taxon>rosids</taxon>
        <taxon>malvids</taxon>
        <taxon>Brassicales</taxon>
        <taxon>Brassicaceae</taxon>
        <taxon>Camelineae</taxon>
        <taxon>Arabidopsis</taxon>
    </lineage>
</organism>
<reference evidence="2 4" key="1">
    <citation type="submission" date="2019-12" db="EMBL/GenBank/DDBJ databases">
        <authorList>
            <person name="Jiao W.-B."/>
            <person name="Schneeberger K."/>
        </authorList>
    </citation>
    <scope>NUCLEOTIDE SEQUENCE [LARGE SCALE GENOMIC DNA]</scope>
    <source>
        <strain evidence="4">cv. C24</strain>
    </source>
</reference>
<proteinExistence type="predicted"/>
<dbReference type="EMBL" id="CACSHJ010000087">
    <property type="protein sequence ID" value="CAA0196254.1"/>
    <property type="molecule type" value="Genomic_DNA"/>
</dbReference>
<protein>
    <submittedName>
        <fullName evidence="3">(thale cress) hypothetical protein</fullName>
    </submittedName>
</protein>
<dbReference type="PANTHER" id="PTHR36312">
    <property type="entry name" value="THIONIN-LIKE PROTEIN 1"/>
    <property type="match status" value="1"/>
</dbReference>
<dbReference type="InterPro" id="IPR038975">
    <property type="entry name" value="THNL"/>
</dbReference>
<evidence type="ECO:0000313" key="2">
    <source>
        <dbReference type="EMBL" id="CAA0196254.1"/>
    </source>
</evidence>
<dbReference type="EMBL" id="LR881466">
    <property type="protein sequence ID" value="CAD5312535.1"/>
    <property type="molecule type" value="Genomic_DNA"/>
</dbReference>
<name>A0A5S9U1Y9_ARATH</name>
<reference evidence="3 5" key="2">
    <citation type="submission" date="2020-09" db="EMBL/GenBank/DDBJ databases">
        <authorList>
            <person name="Ashkenazy H."/>
        </authorList>
    </citation>
    <scope>NUCLEOTIDE SEQUENCE [LARGE SCALE GENOMIC DNA]</scope>
    <source>
        <strain evidence="5">cv. Cdm-0</strain>
    </source>
</reference>
<dbReference type="PROSITE" id="PS51257">
    <property type="entry name" value="PROKAR_LIPOPROTEIN"/>
    <property type="match status" value="1"/>
</dbReference>
<dbReference type="PANTHER" id="PTHR36312:SF16">
    <property type="entry name" value="THIONIN-LIKE PROTEIN 2"/>
    <property type="match status" value="1"/>
</dbReference>
<evidence type="ECO:0000313" key="3">
    <source>
        <dbReference type="EMBL" id="CAD5312535.1"/>
    </source>
</evidence>
<feature type="chain" id="PRO_5036150572" evidence="1">
    <location>
        <begin position="30"/>
        <end position="132"/>
    </location>
</feature>
<dbReference type="AlphaFoldDB" id="A0A5S9U1Y9"/>
<dbReference type="Proteomes" id="UP000516314">
    <property type="component" value="Chromosome 1"/>
</dbReference>
<gene>
    <name evidence="3" type="ORF">AT9943_LOCUS1078</name>
    <name evidence="2" type="ORF">C24_LOCUS1291</name>
</gene>
<evidence type="ECO:0000313" key="5">
    <source>
        <dbReference type="Proteomes" id="UP000516314"/>
    </source>
</evidence>
<dbReference type="OrthoDB" id="653285at2759"/>
<dbReference type="Proteomes" id="UP000434276">
    <property type="component" value="Unassembled WGS sequence"/>
</dbReference>
<evidence type="ECO:0000313" key="4">
    <source>
        <dbReference type="Proteomes" id="UP000434276"/>
    </source>
</evidence>
<keyword evidence="1" id="KW-0732">Signal</keyword>
<accession>A0A5S9U1Y9</accession>
<feature type="signal peptide" evidence="1">
    <location>
        <begin position="1"/>
        <end position="29"/>
    </location>
</feature>
<sequence>MESKTFAMMMNLYLMIVMVMGCLLVQTEAKSSHFKVCYSDCHAVCKSHTTFPKSLLCPFTCLMTCLVPTLPTPSPASDTSLTNKIDHTENFCKLGCATHHCVSLSSLQNPNVEKVATCVDSCSEKCSKEMKK</sequence>
<dbReference type="ExpressionAtlas" id="A0A5S9U1Y9">
    <property type="expression patterns" value="baseline"/>
</dbReference>